<dbReference type="PANTHER" id="PTHR31102:SF1">
    <property type="entry name" value="CATION_H+ EXCHANGER DOMAIN-CONTAINING PROTEIN"/>
    <property type="match status" value="1"/>
</dbReference>
<organism evidence="4 5">
    <name type="scientific">Anas platyrhynchos platyrhynchos</name>
    <name type="common">Northern mallard</name>
    <dbReference type="NCBI Taxonomy" id="8840"/>
    <lineage>
        <taxon>Eukaryota</taxon>
        <taxon>Metazoa</taxon>
        <taxon>Chordata</taxon>
        <taxon>Craniata</taxon>
        <taxon>Vertebrata</taxon>
        <taxon>Euteleostomi</taxon>
        <taxon>Archelosauria</taxon>
        <taxon>Archosauria</taxon>
        <taxon>Dinosauria</taxon>
        <taxon>Saurischia</taxon>
        <taxon>Theropoda</taxon>
        <taxon>Coelurosauria</taxon>
        <taxon>Aves</taxon>
        <taxon>Neognathae</taxon>
        <taxon>Galloanserae</taxon>
        <taxon>Anseriformes</taxon>
        <taxon>Anatidae</taxon>
        <taxon>Anatinae</taxon>
        <taxon>Anas</taxon>
    </lineage>
</organism>
<evidence type="ECO:0000313" key="4">
    <source>
        <dbReference type="Ensembl" id="ENSAPLP00000030944.1"/>
    </source>
</evidence>
<reference evidence="4 5" key="1">
    <citation type="submission" date="2017-10" db="EMBL/GenBank/DDBJ databases">
        <title>A new Pekin duck reference genome.</title>
        <authorList>
            <person name="Hou Z.-C."/>
            <person name="Zhou Z.-K."/>
            <person name="Zhu F."/>
            <person name="Hou S.-S."/>
        </authorList>
    </citation>
    <scope>NUCLEOTIDE SEQUENCE [LARGE SCALE GENOMIC DNA]</scope>
</reference>
<dbReference type="Ensembl" id="ENSAPLT00000022559.1">
    <property type="protein sequence ID" value="ENSAPLP00000030944.1"/>
    <property type="gene ID" value="ENSAPLG00000000868.2"/>
</dbReference>
<proteinExistence type="inferred from homology"/>
<dbReference type="Proteomes" id="UP000016666">
    <property type="component" value="Chromosome 4"/>
</dbReference>
<comment type="similarity">
    <text evidence="1">Belongs to the monovalent cation:proton antiporter 1 (CPA1) transporter (TC 2.A.36) family.</text>
</comment>
<dbReference type="GO" id="GO:0098662">
    <property type="term" value="P:inorganic cation transmembrane transport"/>
    <property type="evidence" value="ECO:0007669"/>
    <property type="project" value="TreeGrafter"/>
</dbReference>
<keyword evidence="3" id="KW-1133">Transmembrane helix</keyword>
<feature type="region of interest" description="Disordered" evidence="2">
    <location>
        <begin position="1"/>
        <end position="44"/>
    </location>
</feature>
<dbReference type="InterPro" id="IPR051843">
    <property type="entry name" value="CPA1_transporter"/>
</dbReference>
<sequence length="174" mass="19133">FQERPTGDTKSADGNIQTEETALLNHSAQQPPEPTPGSSTSTRTWRQTFACPPQGFLALAVTNVALVALVWAVVWSITGTECLPGGNLFGIMFLYFFAVIGGKIFGLIKIRTLPPLPALLGKTPFLLFFLHSRICKLQSPQICSFSKRLVSAPLGEGAERRRLAQVKCWWCLTR</sequence>
<keyword evidence="3" id="KW-0812">Transmembrane</keyword>
<evidence type="ECO:0000313" key="5">
    <source>
        <dbReference type="Proteomes" id="UP000016666"/>
    </source>
</evidence>
<evidence type="ECO:0000256" key="3">
    <source>
        <dbReference type="SAM" id="Phobius"/>
    </source>
</evidence>
<evidence type="ECO:0000256" key="1">
    <source>
        <dbReference type="ARBA" id="ARBA00007367"/>
    </source>
</evidence>
<feature type="transmembrane region" description="Helical" evidence="3">
    <location>
        <begin position="56"/>
        <end position="77"/>
    </location>
</feature>
<keyword evidence="5" id="KW-1185">Reference proteome</keyword>
<accession>A0A493TYS5</accession>
<dbReference type="AlphaFoldDB" id="A0A493TYS5"/>
<feature type="transmembrane region" description="Helical" evidence="3">
    <location>
        <begin position="89"/>
        <end position="108"/>
    </location>
</feature>
<protein>
    <submittedName>
        <fullName evidence="4">Solute carrier family 9 member B2</fullName>
    </submittedName>
</protein>
<feature type="compositionally biased region" description="Polar residues" evidence="2">
    <location>
        <begin position="12"/>
        <end position="30"/>
    </location>
</feature>
<dbReference type="PANTHER" id="PTHR31102">
    <property type="match status" value="1"/>
</dbReference>
<reference evidence="4" key="3">
    <citation type="submission" date="2025-09" db="UniProtKB">
        <authorList>
            <consortium name="Ensembl"/>
        </authorList>
    </citation>
    <scope>IDENTIFICATION</scope>
</reference>
<keyword evidence="3" id="KW-0472">Membrane</keyword>
<reference evidence="4" key="2">
    <citation type="submission" date="2025-08" db="UniProtKB">
        <authorList>
            <consortium name="Ensembl"/>
        </authorList>
    </citation>
    <scope>IDENTIFICATION</scope>
</reference>
<dbReference type="GeneTree" id="ENSGT00390000013285"/>
<feature type="compositionally biased region" description="Basic and acidic residues" evidence="2">
    <location>
        <begin position="1"/>
        <end position="11"/>
    </location>
</feature>
<name>A0A493TYS5_ANAPP</name>
<evidence type="ECO:0000256" key="2">
    <source>
        <dbReference type="SAM" id="MobiDB-lite"/>
    </source>
</evidence>